<comment type="similarity">
    <text evidence="1 6">Belongs to the glycosyl hydrolase 1 family.</text>
</comment>
<dbReference type="FunCoup" id="A0A067RNA8">
    <property type="interactions" value="2"/>
</dbReference>
<name>A0A067RNA8_ZOONE</name>
<dbReference type="GO" id="GO:0005975">
    <property type="term" value="P:carbohydrate metabolic process"/>
    <property type="evidence" value="ECO:0007669"/>
    <property type="project" value="InterPro"/>
</dbReference>
<dbReference type="SUPFAM" id="SSF51445">
    <property type="entry name" value="(Trans)glycosidases"/>
    <property type="match status" value="1"/>
</dbReference>
<dbReference type="InterPro" id="IPR001360">
    <property type="entry name" value="Glyco_hydro_1"/>
</dbReference>
<dbReference type="OMA" id="YQIEGHG"/>
<dbReference type="PANTHER" id="PTHR10353:SF36">
    <property type="entry name" value="LP05116P"/>
    <property type="match status" value="1"/>
</dbReference>
<keyword evidence="4" id="KW-0325">Glycoprotein</keyword>
<proteinExistence type="inferred from homology"/>
<keyword evidence="3 7" id="KW-0378">Hydrolase</keyword>
<dbReference type="InterPro" id="IPR017853">
    <property type="entry name" value="GH"/>
</dbReference>
<organism evidence="7 8">
    <name type="scientific">Zootermopsis nevadensis</name>
    <name type="common">Dampwood termite</name>
    <dbReference type="NCBI Taxonomy" id="136037"/>
    <lineage>
        <taxon>Eukaryota</taxon>
        <taxon>Metazoa</taxon>
        <taxon>Ecdysozoa</taxon>
        <taxon>Arthropoda</taxon>
        <taxon>Hexapoda</taxon>
        <taxon>Insecta</taxon>
        <taxon>Pterygota</taxon>
        <taxon>Neoptera</taxon>
        <taxon>Polyneoptera</taxon>
        <taxon>Dictyoptera</taxon>
        <taxon>Blattodea</taxon>
        <taxon>Blattoidea</taxon>
        <taxon>Termitoidae</taxon>
        <taxon>Termopsidae</taxon>
        <taxon>Zootermopsis</taxon>
    </lineage>
</organism>
<sequence>MLSQNWFYQVASCTGIVQKHFSSLTKEAGMYPVDKQTGERVGMKRRLWLFLSVATTASTVFGDPFPSSLKIGAASSAYQVEGAWNDSGKGVSIWDTYVHGTPWVVDGSTGDVAADSYRLYKQDVAALKQLGVDFYRLSISWSRVLPAGTSNILNPAGIEYYNAVINELMDNDIEPVVTMYHWDLPQPLQDLGGWTNPVMADFFEDYARVLFSAFGDRVKWWITINEPYNVILGYNAARPFAPGVEAKGVGHYLAAHTLIRAHAKAYRLYEKKFKADQEGRLGLSLCSHWFEPMTNSSADVEVAEASIQLVLGLFAHPVYSSEGDYTQMLRKIVDQVSAAQGFNRSHLRHFSPEEVSTIRGTFDFFGLNYYSTRLANALLPLDEAAKSEGDYVNLTVSANWPTSVSEVVKVVPWGLRKLLAWIKDKYDNVPVFITENGFPDSGQLDDVRRSQYIVSHMSEMLKAIYQDGCNVFGYTVWSLIDNMEWSHGYTEKFGLYHVNFSDPNRQRTPKSSARVFSEIIKRRRLPESFLRVETEFSSEITMEYATNNCSSPTQHVTHASSGRNLFPCSRKFLAVWLATLTCSSYIFRL</sequence>
<keyword evidence="8" id="KW-1185">Reference proteome</keyword>
<accession>A0A067RNA8</accession>
<evidence type="ECO:0000256" key="1">
    <source>
        <dbReference type="ARBA" id="ARBA00010838"/>
    </source>
</evidence>
<evidence type="ECO:0000256" key="2">
    <source>
        <dbReference type="ARBA" id="ARBA00011738"/>
    </source>
</evidence>
<dbReference type="Proteomes" id="UP000027135">
    <property type="component" value="Unassembled WGS sequence"/>
</dbReference>
<reference evidence="7 8" key="1">
    <citation type="journal article" date="2014" name="Nat. Commun.">
        <title>Molecular traces of alternative social organization in a termite genome.</title>
        <authorList>
            <person name="Terrapon N."/>
            <person name="Li C."/>
            <person name="Robertson H.M."/>
            <person name="Ji L."/>
            <person name="Meng X."/>
            <person name="Booth W."/>
            <person name="Chen Z."/>
            <person name="Childers C.P."/>
            <person name="Glastad K.M."/>
            <person name="Gokhale K."/>
            <person name="Gowin J."/>
            <person name="Gronenberg W."/>
            <person name="Hermansen R.A."/>
            <person name="Hu H."/>
            <person name="Hunt B.G."/>
            <person name="Huylmans A.K."/>
            <person name="Khalil S.M."/>
            <person name="Mitchell R.D."/>
            <person name="Munoz-Torres M.C."/>
            <person name="Mustard J.A."/>
            <person name="Pan H."/>
            <person name="Reese J.T."/>
            <person name="Scharf M.E."/>
            <person name="Sun F."/>
            <person name="Vogel H."/>
            <person name="Xiao J."/>
            <person name="Yang W."/>
            <person name="Yang Z."/>
            <person name="Yang Z."/>
            <person name="Zhou J."/>
            <person name="Zhu J."/>
            <person name="Brent C.S."/>
            <person name="Elsik C.G."/>
            <person name="Goodisman M.A."/>
            <person name="Liberles D.A."/>
            <person name="Roe R.M."/>
            <person name="Vargo E.L."/>
            <person name="Vilcinskas A."/>
            <person name="Wang J."/>
            <person name="Bornberg-Bauer E."/>
            <person name="Korb J."/>
            <person name="Zhang G."/>
            <person name="Liebig J."/>
        </authorList>
    </citation>
    <scope>NUCLEOTIDE SEQUENCE [LARGE SCALE GENOMIC DNA]</scope>
    <source>
        <tissue evidence="7">Whole organism</tissue>
    </source>
</reference>
<dbReference type="PRINTS" id="PR00131">
    <property type="entry name" value="GLHYDRLASE1"/>
</dbReference>
<evidence type="ECO:0000313" key="7">
    <source>
        <dbReference type="EMBL" id="KDR24533.1"/>
    </source>
</evidence>
<evidence type="ECO:0000256" key="6">
    <source>
        <dbReference type="RuleBase" id="RU003690"/>
    </source>
</evidence>
<dbReference type="GO" id="GO:0008422">
    <property type="term" value="F:beta-glucosidase activity"/>
    <property type="evidence" value="ECO:0007669"/>
    <property type="project" value="TreeGrafter"/>
</dbReference>
<keyword evidence="5" id="KW-0326">Glycosidase</keyword>
<evidence type="ECO:0000313" key="8">
    <source>
        <dbReference type="Proteomes" id="UP000027135"/>
    </source>
</evidence>
<dbReference type="PANTHER" id="PTHR10353">
    <property type="entry name" value="GLYCOSYL HYDROLASE"/>
    <property type="match status" value="1"/>
</dbReference>
<dbReference type="AlphaFoldDB" id="A0A067RNA8"/>
<dbReference type="Gene3D" id="3.20.20.80">
    <property type="entry name" value="Glycosidases"/>
    <property type="match status" value="1"/>
</dbReference>
<evidence type="ECO:0000256" key="3">
    <source>
        <dbReference type="ARBA" id="ARBA00022801"/>
    </source>
</evidence>
<dbReference type="FunFam" id="3.20.20.80:FF:000013">
    <property type="entry name" value="lactase-phlorizin hydrolase"/>
    <property type="match status" value="1"/>
</dbReference>
<dbReference type="STRING" id="136037.A0A067RNA8"/>
<protein>
    <submittedName>
        <fullName evidence="7">Lactase-phlorizin hydrolase</fullName>
    </submittedName>
</protein>
<dbReference type="Pfam" id="PF00232">
    <property type="entry name" value="Glyco_hydro_1"/>
    <property type="match status" value="1"/>
</dbReference>
<dbReference type="EMBL" id="KK852405">
    <property type="protein sequence ID" value="KDR24533.1"/>
    <property type="molecule type" value="Genomic_DNA"/>
</dbReference>
<dbReference type="InParanoid" id="A0A067RNA8"/>
<evidence type="ECO:0000256" key="5">
    <source>
        <dbReference type="ARBA" id="ARBA00023295"/>
    </source>
</evidence>
<evidence type="ECO:0000256" key="4">
    <source>
        <dbReference type="ARBA" id="ARBA00023180"/>
    </source>
</evidence>
<dbReference type="eggNOG" id="KOG0626">
    <property type="taxonomic scope" value="Eukaryota"/>
</dbReference>
<gene>
    <name evidence="7" type="ORF">L798_00152</name>
</gene>
<comment type="subunit">
    <text evidence="2">Homodimer.</text>
</comment>